<name>A0AAD4KX82_9EURO</name>
<sequence>MAHQELPHLKLPEGITSRQIDLSSFGHLSFHVLEAGSPSNPLILLLHGFPMLAYSWRRIMLPLANSGYYVVAPDQRGYGRTTGWDTRTYTEVDLHAFSTTIFVRDALALVSAMGFEKVKCVVGIDAGGVTAGACAIMRPDIFESVMLLTHPFNGSPKLPFNISNDLKNEGLVQNNIATNKTGSTSIHEQLAALGRKHYKWYYSTPEANADMTIPSTKGGLSAFLRGYFYVKSASWAGNKPHPLQGGWIASELVKLPYYYIMPLNSTMPEAIEELMVHESKEEIELSKEWLSDEDIEVYTSEYSRTTFAGGLNWYRAYTDGKFKQGMDVFAGLKIKIPCAFIAGDKDWGTYQEPGTIEKMRDGTFCEDFRFFKIVEGAGHWIPQEKPDEVVEGILNLVNGVK</sequence>
<dbReference type="AlphaFoldDB" id="A0AAD4KX82"/>
<dbReference type="SUPFAM" id="SSF53474">
    <property type="entry name" value="alpha/beta-Hydrolases"/>
    <property type="match status" value="1"/>
</dbReference>
<dbReference type="Gene3D" id="3.40.50.1820">
    <property type="entry name" value="alpha/beta hydrolase"/>
    <property type="match status" value="1"/>
</dbReference>
<keyword evidence="1 4" id="KW-0378">Hydrolase</keyword>
<evidence type="ECO:0000313" key="5">
    <source>
        <dbReference type="Proteomes" id="UP001201262"/>
    </source>
</evidence>
<dbReference type="InterPro" id="IPR000639">
    <property type="entry name" value="Epox_hydrolase-like"/>
</dbReference>
<evidence type="ECO:0000256" key="2">
    <source>
        <dbReference type="ARBA" id="ARBA00038334"/>
    </source>
</evidence>
<evidence type="ECO:0000313" key="4">
    <source>
        <dbReference type="EMBL" id="KAH8703210.1"/>
    </source>
</evidence>
<reference evidence="4" key="1">
    <citation type="submission" date="2021-12" db="EMBL/GenBank/DDBJ databases">
        <title>Convergent genome expansion in fungi linked to evolution of root-endophyte symbiosis.</title>
        <authorList>
            <consortium name="DOE Joint Genome Institute"/>
            <person name="Ke Y.-H."/>
            <person name="Bonito G."/>
            <person name="Liao H.-L."/>
            <person name="Looney B."/>
            <person name="Rojas-Flechas A."/>
            <person name="Nash J."/>
            <person name="Hameed K."/>
            <person name="Schadt C."/>
            <person name="Martin F."/>
            <person name="Crous P.W."/>
            <person name="Miettinen O."/>
            <person name="Magnuson J.K."/>
            <person name="Labbe J."/>
            <person name="Jacobson D."/>
            <person name="Doktycz M.J."/>
            <person name="Veneault-Fourrey C."/>
            <person name="Kuo A."/>
            <person name="Mondo S."/>
            <person name="Calhoun S."/>
            <person name="Riley R."/>
            <person name="Ohm R."/>
            <person name="LaButti K."/>
            <person name="Andreopoulos B."/>
            <person name="Pangilinan J."/>
            <person name="Nolan M."/>
            <person name="Tritt A."/>
            <person name="Clum A."/>
            <person name="Lipzen A."/>
            <person name="Daum C."/>
            <person name="Barry K."/>
            <person name="Grigoriev I.V."/>
            <person name="Vilgalys R."/>
        </authorList>
    </citation>
    <scope>NUCLEOTIDE SEQUENCE</scope>
    <source>
        <strain evidence="4">PMI_201</strain>
    </source>
</reference>
<dbReference type="GeneID" id="70243832"/>
<feature type="domain" description="AB hydrolase-1" evidence="3">
    <location>
        <begin position="41"/>
        <end position="381"/>
    </location>
</feature>
<dbReference type="InterPro" id="IPR000073">
    <property type="entry name" value="AB_hydrolase_1"/>
</dbReference>
<comment type="caution">
    <text evidence="4">The sequence shown here is derived from an EMBL/GenBank/DDBJ whole genome shotgun (WGS) entry which is preliminary data.</text>
</comment>
<dbReference type="EMBL" id="JAJTJA010000002">
    <property type="protein sequence ID" value="KAH8703210.1"/>
    <property type="molecule type" value="Genomic_DNA"/>
</dbReference>
<dbReference type="Proteomes" id="UP001201262">
    <property type="component" value="Unassembled WGS sequence"/>
</dbReference>
<gene>
    <name evidence="4" type="ORF">BGW36DRAFT_354643</name>
</gene>
<dbReference type="GO" id="GO:0016787">
    <property type="term" value="F:hydrolase activity"/>
    <property type="evidence" value="ECO:0007669"/>
    <property type="project" value="UniProtKB-KW"/>
</dbReference>
<proteinExistence type="inferred from homology"/>
<comment type="similarity">
    <text evidence="2">Belongs to the AB hydrolase superfamily. Epoxide hydrolase family.</text>
</comment>
<dbReference type="Pfam" id="PF00561">
    <property type="entry name" value="Abhydrolase_1"/>
    <property type="match status" value="1"/>
</dbReference>
<organism evidence="4 5">
    <name type="scientific">Talaromyces proteolyticus</name>
    <dbReference type="NCBI Taxonomy" id="1131652"/>
    <lineage>
        <taxon>Eukaryota</taxon>
        <taxon>Fungi</taxon>
        <taxon>Dikarya</taxon>
        <taxon>Ascomycota</taxon>
        <taxon>Pezizomycotina</taxon>
        <taxon>Eurotiomycetes</taxon>
        <taxon>Eurotiomycetidae</taxon>
        <taxon>Eurotiales</taxon>
        <taxon>Trichocomaceae</taxon>
        <taxon>Talaromyces</taxon>
        <taxon>Talaromyces sect. Bacilispori</taxon>
    </lineage>
</organism>
<dbReference type="InterPro" id="IPR029058">
    <property type="entry name" value="AB_hydrolase_fold"/>
</dbReference>
<evidence type="ECO:0000256" key="1">
    <source>
        <dbReference type="ARBA" id="ARBA00022801"/>
    </source>
</evidence>
<keyword evidence="5" id="KW-1185">Reference proteome</keyword>
<dbReference type="RefSeq" id="XP_046076228.1">
    <property type="nucleotide sequence ID" value="XM_046213545.1"/>
</dbReference>
<dbReference type="PRINTS" id="PR00412">
    <property type="entry name" value="EPOXHYDRLASE"/>
</dbReference>
<dbReference type="PANTHER" id="PTHR43329">
    <property type="entry name" value="EPOXIDE HYDROLASE"/>
    <property type="match status" value="1"/>
</dbReference>
<protein>
    <submittedName>
        <fullName evidence="4">Epoxide hydrolase</fullName>
    </submittedName>
</protein>
<evidence type="ECO:0000259" key="3">
    <source>
        <dbReference type="Pfam" id="PF00561"/>
    </source>
</evidence>
<accession>A0AAD4KX82</accession>